<proteinExistence type="predicted"/>
<comment type="caution">
    <text evidence="1">The sequence shown here is derived from an EMBL/GenBank/DDBJ whole genome shotgun (WGS) entry which is preliminary data.</text>
</comment>
<reference evidence="1 2" key="1">
    <citation type="submission" date="2018-06" db="EMBL/GenBank/DDBJ databases">
        <authorList>
            <consortium name="GenomeTrakr: Next Generation Sequencing Network for Food Pathogen Tracability"/>
        </authorList>
    </citation>
    <scope>NUCLEOTIDE SEQUENCE [LARGE SCALE GENOMIC DNA]</scope>
    <source>
        <strain evidence="1 2">FDA00008584</strain>
    </source>
</reference>
<evidence type="ECO:0000313" key="2">
    <source>
        <dbReference type="Proteomes" id="UP000403352"/>
    </source>
</evidence>
<dbReference type="EMBL" id="AAALRN010000007">
    <property type="protein sequence ID" value="EAD1186133.1"/>
    <property type="molecule type" value="Genomic_DNA"/>
</dbReference>
<gene>
    <name evidence="1" type="ORF">QD52_13680</name>
</gene>
<protein>
    <submittedName>
        <fullName evidence="1">Uncharacterized protein</fullName>
    </submittedName>
</protein>
<dbReference type="AlphaFoldDB" id="A0A823DG71"/>
<dbReference type="Proteomes" id="UP000403352">
    <property type="component" value="Unassembled WGS sequence"/>
</dbReference>
<evidence type="ECO:0000313" key="1">
    <source>
        <dbReference type="EMBL" id="EAD1186133.1"/>
    </source>
</evidence>
<sequence length="105" mass="11958">MSSELVKKLEANAKEYNDRGDSMVGFGIHLAALTVKAHESEQMKEPLNKSSQIALEQAKDVYLRSNANWNLIIYGIERHLQANTLIVISKLAEWAIEQEKMEEEK</sequence>
<organism evidence="1 2">
    <name type="scientific">Listeria monocytogenes</name>
    <dbReference type="NCBI Taxonomy" id="1639"/>
    <lineage>
        <taxon>Bacteria</taxon>
        <taxon>Bacillati</taxon>
        <taxon>Bacillota</taxon>
        <taxon>Bacilli</taxon>
        <taxon>Bacillales</taxon>
        <taxon>Listeriaceae</taxon>
        <taxon>Listeria</taxon>
    </lineage>
</organism>
<name>A0A823DG71_LISMN</name>
<accession>A0A823DG71</accession>